<dbReference type="InterPro" id="IPR031825">
    <property type="entry name" value="RXLR"/>
</dbReference>
<evidence type="ECO:0000313" key="6">
    <source>
        <dbReference type="EMBL" id="QMU24863.1"/>
    </source>
</evidence>
<feature type="chain" id="PRO_5044961639" description="RxLR effector protein" evidence="5">
    <location>
        <begin position="21"/>
        <end position="174"/>
    </location>
</feature>
<dbReference type="Pfam" id="PF16810">
    <property type="entry name" value="RXLR"/>
    <property type="match status" value="1"/>
</dbReference>
<gene>
    <name evidence="6" type="primary">PaRXLR39</name>
</gene>
<keyword evidence="4 5" id="KW-0732">Signal</keyword>
<sequence length="174" mass="19217">MRKFLVLLVLAFVAFASSDALSAGSETKLAKSELQSNVAGKRMLRANDVTVDPAEEERGGAEVAAKFKVWAQSMKTWILNSKLVQAAQKQMQTLAQKKRVWDVKRMLNKGASNEALYLNKVTPDEILVAYRLDPKVTYFADSPATLAKNPGLEKFSSYLGFYNSLSNNKAIVPV</sequence>
<organism evidence="6">
    <name type="scientific">Phytophthora agathidicida</name>
    <dbReference type="NCBI Taxonomy" id="1642459"/>
    <lineage>
        <taxon>Eukaryota</taxon>
        <taxon>Sar</taxon>
        <taxon>Stramenopiles</taxon>
        <taxon>Oomycota</taxon>
        <taxon>Peronosporomycetes</taxon>
        <taxon>Peronosporales</taxon>
        <taxon>Peronosporaceae</taxon>
        <taxon>Phytophthora</taxon>
    </lineage>
</organism>
<evidence type="ECO:0000256" key="5">
    <source>
        <dbReference type="RuleBase" id="RU367124"/>
    </source>
</evidence>
<dbReference type="EMBL" id="MT503139">
    <property type="protein sequence ID" value="QMU24863.1"/>
    <property type="molecule type" value="Genomic_DNA"/>
</dbReference>
<evidence type="ECO:0000256" key="3">
    <source>
        <dbReference type="ARBA" id="ARBA00022525"/>
    </source>
</evidence>
<name>A0A7G4WI28_9STRA</name>
<evidence type="ECO:0000256" key="2">
    <source>
        <dbReference type="ARBA" id="ARBA00010400"/>
    </source>
</evidence>
<comment type="subcellular location">
    <subcellularLocation>
        <location evidence="1 5">Secreted</location>
    </subcellularLocation>
</comment>
<proteinExistence type="inferred from homology"/>
<evidence type="ECO:0000256" key="4">
    <source>
        <dbReference type="ARBA" id="ARBA00022729"/>
    </source>
</evidence>
<comment type="function">
    <text evidence="5">Effector that suppresses plant defense responses during pathogen infection.</text>
</comment>
<dbReference type="AlphaFoldDB" id="A0A7G4WI28"/>
<comment type="domain">
    <text evidence="5">The RxLR-dEER motif acts to carry the protein into the host cell cytoplasm through binding to cell surface phosphatidylinositol-3-phosphate.</text>
</comment>
<feature type="signal peptide" evidence="5">
    <location>
        <begin position="1"/>
        <end position="20"/>
    </location>
</feature>
<protein>
    <recommendedName>
        <fullName evidence="5">RxLR effector protein</fullName>
    </recommendedName>
</protein>
<evidence type="ECO:0000256" key="1">
    <source>
        <dbReference type="ARBA" id="ARBA00004613"/>
    </source>
</evidence>
<comment type="similarity">
    <text evidence="2 5">Belongs to the RxLR effector family.</text>
</comment>
<reference evidence="6" key="1">
    <citation type="journal article" date="2020" name="Mol. Plant">
        <title>Functional analysis of RXLR effectors from the New Zealand kauri dieback pathogen Phytophthora agathidicida.</title>
        <authorList>
            <person name="Guo Y."/>
            <person name="Dupont P.Y."/>
            <person name="Mesarich C.H."/>
            <person name="Yang B."/>
            <person name="McDougal R.L."/>
            <person name="Panda P."/>
            <person name="Dijkwel P."/>
            <person name="Studholme D.J."/>
            <person name="Sambles C."/>
            <person name="Win J."/>
            <person name="Wang Y."/>
            <person name="Williams N.M."/>
            <person name="Bradshaw R.E."/>
        </authorList>
    </citation>
    <scope>NUCLEOTIDE SEQUENCE</scope>
    <source>
        <strain evidence="6">3770</strain>
    </source>
</reference>
<accession>A0A7G4WI28</accession>
<keyword evidence="3 5" id="KW-0964">Secreted</keyword>